<feature type="signal peptide" evidence="5">
    <location>
        <begin position="1"/>
        <end position="22"/>
    </location>
</feature>
<dbReference type="Proteomes" id="UP001218218">
    <property type="component" value="Unassembled WGS sequence"/>
</dbReference>
<feature type="domain" description="CFEM" evidence="6">
    <location>
        <begin position="1"/>
        <end position="111"/>
    </location>
</feature>
<dbReference type="EMBL" id="JARIHO010000090">
    <property type="protein sequence ID" value="KAJ7306892.1"/>
    <property type="molecule type" value="Genomic_DNA"/>
</dbReference>
<dbReference type="Pfam" id="PF05730">
    <property type="entry name" value="CFEM"/>
    <property type="match status" value="1"/>
</dbReference>
<keyword evidence="8" id="KW-1185">Reference proteome</keyword>
<name>A0AAD6Z4M7_9AGAR</name>
<evidence type="ECO:0000256" key="2">
    <source>
        <dbReference type="ARBA" id="ARBA00022525"/>
    </source>
</evidence>
<comment type="subcellular location">
    <subcellularLocation>
        <location evidence="1">Secreted</location>
    </subcellularLocation>
</comment>
<organism evidence="7 8">
    <name type="scientific">Mycena albidolilacea</name>
    <dbReference type="NCBI Taxonomy" id="1033008"/>
    <lineage>
        <taxon>Eukaryota</taxon>
        <taxon>Fungi</taxon>
        <taxon>Dikarya</taxon>
        <taxon>Basidiomycota</taxon>
        <taxon>Agaricomycotina</taxon>
        <taxon>Agaricomycetes</taxon>
        <taxon>Agaricomycetidae</taxon>
        <taxon>Agaricales</taxon>
        <taxon>Marasmiineae</taxon>
        <taxon>Mycenaceae</taxon>
        <taxon>Mycena</taxon>
    </lineage>
</organism>
<dbReference type="AlphaFoldDB" id="A0AAD6Z4M7"/>
<evidence type="ECO:0000313" key="7">
    <source>
        <dbReference type="EMBL" id="KAJ7306892.1"/>
    </source>
</evidence>
<evidence type="ECO:0000256" key="4">
    <source>
        <dbReference type="ARBA" id="ARBA00023157"/>
    </source>
</evidence>
<proteinExistence type="predicted"/>
<dbReference type="GO" id="GO:0005576">
    <property type="term" value="C:extracellular region"/>
    <property type="evidence" value="ECO:0007669"/>
    <property type="project" value="UniProtKB-SubCell"/>
</dbReference>
<keyword evidence="4" id="KW-1015">Disulfide bond</keyword>
<keyword evidence="3 5" id="KW-0732">Signal</keyword>
<dbReference type="InterPro" id="IPR008427">
    <property type="entry name" value="Extracellular_membr_CFEM_dom"/>
</dbReference>
<protein>
    <recommendedName>
        <fullName evidence="6">CFEM domain-containing protein</fullName>
    </recommendedName>
</protein>
<evidence type="ECO:0000256" key="1">
    <source>
        <dbReference type="ARBA" id="ARBA00004613"/>
    </source>
</evidence>
<evidence type="ECO:0000259" key="6">
    <source>
        <dbReference type="PROSITE" id="PS52012"/>
    </source>
</evidence>
<evidence type="ECO:0000256" key="5">
    <source>
        <dbReference type="SAM" id="SignalP"/>
    </source>
</evidence>
<comment type="caution">
    <text evidence="7">The sequence shown here is derived from an EMBL/GenBank/DDBJ whole genome shotgun (WGS) entry which is preliminary data.</text>
</comment>
<sequence>MLAIFQLFAVAVLLVESVSSQATTLPQCAVGCARTYAIKAGCASDLTDTPCLCQTSFAANVIQCTRTTSCSKAEQAQVSAILSAMCAAVSSGSESVGAFVTSSSASVASLPPSAQSSAGGA</sequence>
<reference evidence="7" key="1">
    <citation type="submission" date="2023-03" db="EMBL/GenBank/DDBJ databases">
        <title>Massive genome expansion in bonnet fungi (Mycena s.s.) driven by repeated elements and novel gene families across ecological guilds.</title>
        <authorList>
            <consortium name="Lawrence Berkeley National Laboratory"/>
            <person name="Harder C.B."/>
            <person name="Miyauchi S."/>
            <person name="Viragh M."/>
            <person name="Kuo A."/>
            <person name="Thoen E."/>
            <person name="Andreopoulos B."/>
            <person name="Lu D."/>
            <person name="Skrede I."/>
            <person name="Drula E."/>
            <person name="Henrissat B."/>
            <person name="Morin E."/>
            <person name="Kohler A."/>
            <person name="Barry K."/>
            <person name="LaButti K."/>
            <person name="Morin E."/>
            <person name="Salamov A."/>
            <person name="Lipzen A."/>
            <person name="Mereny Z."/>
            <person name="Hegedus B."/>
            <person name="Baldrian P."/>
            <person name="Stursova M."/>
            <person name="Weitz H."/>
            <person name="Taylor A."/>
            <person name="Grigoriev I.V."/>
            <person name="Nagy L.G."/>
            <person name="Martin F."/>
            <person name="Kauserud H."/>
        </authorList>
    </citation>
    <scope>NUCLEOTIDE SEQUENCE</scope>
    <source>
        <strain evidence="7">CBHHK002</strain>
    </source>
</reference>
<dbReference type="PROSITE" id="PS52012">
    <property type="entry name" value="CFEM"/>
    <property type="match status" value="1"/>
</dbReference>
<evidence type="ECO:0000256" key="3">
    <source>
        <dbReference type="ARBA" id="ARBA00022729"/>
    </source>
</evidence>
<feature type="chain" id="PRO_5042000156" description="CFEM domain-containing protein" evidence="5">
    <location>
        <begin position="23"/>
        <end position="121"/>
    </location>
</feature>
<gene>
    <name evidence="7" type="ORF">DFH08DRAFT_901304</name>
</gene>
<evidence type="ECO:0000313" key="8">
    <source>
        <dbReference type="Proteomes" id="UP001218218"/>
    </source>
</evidence>
<accession>A0AAD6Z4M7</accession>
<keyword evidence="2" id="KW-0964">Secreted</keyword>